<dbReference type="eggNOG" id="KOG1502">
    <property type="taxonomic scope" value="Eukaryota"/>
</dbReference>
<comment type="similarity">
    <text evidence="2">Belongs to the NAD(P)-dependent epimerase/dehydratase family. Dihydroflavonol-4-reductase subfamily.</text>
</comment>
<dbReference type="KEGG" id="ehx:EMIHUDRAFT_108568"/>
<sequence length="317" mass="33119">MPSTYAITGSNGFIAAHLIQDLCAQGHTVLGIVRDAKAYSEQVGALGAKVVEVSSLDDSAALVKALAGVDGLFHMAAVHPKYGFEAGNREAILKTAVSGTLTVLEAAKAAGVRRVVLTSSLAAVECGNDSGTLTETMWSKPEVYDSKENLETQWATHYTYVKSKVEQEKAAVDFAQQNGLDLRVVVPGNLCIGPIASANINGAQARLSGATHANFSPLDVAAAHAKCMLDDSAHGRYLIATDMVTIEDVFATLSELYPDHPVAALKGQNIASGVKGAARKVDSARTLAELGELKGYKVALKDAVDSLIEKGLVQAAA</sequence>
<dbReference type="InterPro" id="IPR036291">
    <property type="entry name" value="NAD(P)-bd_dom_sf"/>
</dbReference>
<protein>
    <recommendedName>
        <fullName evidence="3">NAD-dependent epimerase/dehydratase domain-containing protein</fullName>
    </recommendedName>
</protein>
<dbReference type="STRING" id="2903.R1DY53"/>
<reference evidence="5" key="1">
    <citation type="journal article" date="2013" name="Nature">
        <title>Pan genome of the phytoplankton Emiliania underpins its global distribution.</title>
        <authorList>
            <person name="Read B.A."/>
            <person name="Kegel J."/>
            <person name="Klute M.J."/>
            <person name="Kuo A."/>
            <person name="Lefebvre S.C."/>
            <person name="Maumus F."/>
            <person name="Mayer C."/>
            <person name="Miller J."/>
            <person name="Monier A."/>
            <person name="Salamov A."/>
            <person name="Young J."/>
            <person name="Aguilar M."/>
            <person name="Claverie J.M."/>
            <person name="Frickenhaus S."/>
            <person name="Gonzalez K."/>
            <person name="Herman E.K."/>
            <person name="Lin Y.C."/>
            <person name="Napier J."/>
            <person name="Ogata H."/>
            <person name="Sarno A.F."/>
            <person name="Shmutz J."/>
            <person name="Schroeder D."/>
            <person name="de Vargas C."/>
            <person name="Verret F."/>
            <person name="von Dassow P."/>
            <person name="Valentin K."/>
            <person name="Van de Peer Y."/>
            <person name="Wheeler G."/>
            <person name="Dacks J.B."/>
            <person name="Delwiche C.F."/>
            <person name="Dyhrman S.T."/>
            <person name="Glockner G."/>
            <person name="John U."/>
            <person name="Richards T."/>
            <person name="Worden A.Z."/>
            <person name="Zhang X."/>
            <person name="Grigoriev I.V."/>
            <person name="Allen A.E."/>
            <person name="Bidle K."/>
            <person name="Borodovsky M."/>
            <person name="Bowler C."/>
            <person name="Brownlee C."/>
            <person name="Cock J.M."/>
            <person name="Elias M."/>
            <person name="Gladyshev V.N."/>
            <person name="Groth M."/>
            <person name="Guda C."/>
            <person name="Hadaegh A."/>
            <person name="Iglesias-Rodriguez M.D."/>
            <person name="Jenkins J."/>
            <person name="Jones B.M."/>
            <person name="Lawson T."/>
            <person name="Leese F."/>
            <person name="Lindquist E."/>
            <person name="Lobanov A."/>
            <person name="Lomsadze A."/>
            <person name="Malik S.B."/>
            <person name="Marsh M.E."/>
            <person name="Mackinder L."/>
            <person name="Mock T."/>
            <person name="Mueller-Roeber B."/>
            <person name="Pagarete A."/>
            <person name="Parker M."/>
            <person name="Probert I."/>
            <person name="Quesneville H."/>
            <person name="Raines C."/>
            <person name="Rensing S.A."/>
            <person name="Riano-Pachon D.M."/>
            <person name="Richier S."/>
            <person name="Rokitta S."/>
            <person name="Shiraiwa Y."/>
            <person name="Soanes D.M."/>
            <person name="van der Giezen M."/>
            <person name="Wahlund T.M."/>
            <person name="Williams B."/>
            <person name="Wilson W."/>
            <person name="Wolfe G."/>
            <person name="Wurch L.L."/>
        </authorList>
    </citation>
    <scope>NUCLEOTIDE SEQUENCE</scope>
</reference>
<evidence type="ECO:0000256" key="1">
    <source>
        <dbReference type="ARBA" id="ARBA00023002"/>
    </source>
</evidence>
<dbReference type="Proteomes" id="UP000013827">
    <property type="component" value="Unassembled WGS sequence"/>
</dbReference>
<dbReference type="HOGENOM" id="CLU_007383_9_2_1"/>
<feature type="domain" description="NAD-dependent epimerase/dehydratase" evidence="3">
    <location>
        <begin position="7"/>
        <end position="191"/>
    </location>
</feature>
<dbReference type="AlphaFoldDB" id="A0A0D3KX88"/>
<evidence type="ECO:0000313" key="4">
    <source>
        <dbReference type="EnsemblProtists" id="EOD40373"/>
    </source>
</evidence>
<evidence type="ECO:0000259" key="3">
    <source>
        <dbReference type="Pfam" id="PF01370"/>
    </source>
</evidence>
<dbReference type="EnsemblProtists" id="EOD40373">
    <property type="protein sequence ID" value="EOD40373"/>
    <property type="gene ID" value="EMIHUDRAFT_108568"/>
</dbReference>
<dbReference type="InterPro" id="IPR001509">
    <property type="entry name" value="Epimerase_deHydtase"/>
</dbReference>
<dbReference type="PaxDb" id="2903-EOD40373"/>
<keyword evidence="1" id="KW-0560">Oxidoreductase</keyword>
<organism evidence="4 5">
    <name type="scientific">Emiliania huxleyi (strain CCMP1516)</name>
    <dbReference type="NCBI Taxonomy" id="280463"/>
    <lineage>
        <taxon>Eukaryota</taxon>
        <taxon>Haptista</taxon>
        <taxon>Haptophyta</taxon>
        <taxon>Prymnesiophyceae</taxon>
        <taxon>Isochrysidales</taxon>
        <taxon>Noelaerhabdaceae</taxon>
        <taxon>Emiliania</taxon>
    </lineage>
</organism>
<dbReference type="GeneID" id="17285644"/>
<dbReference type="InterPro" id="IPR050425">
    <property type="entry name" value="NAD(P)_dehydrat-like"/>
</dbReference>
<proteinExistence type="inferred from homology"/>
<dbReference type="GO" id="GO:0016616">
    <property type="term" value="F:oxidoreductase activity, acting on the CH-OH group of donors, NAD or NADP as acceptor"/>
    <property type="evidence" value="ECO:0007669"/>
    <property type="project" value="TreeGrafter"/>
</dbReference>
<dbReference type="PANTHER" id="PTHR10366:SF564">
    <property type="entry name" value="STEROL-4-ALPHA-CARBOXYLATE 3-DEHYDROGENASE, DECARBOXYLATING"/>
    <property type="match status" value="1"/>
</dbReference>
<name>A0A0D3KX88_EMIH1</name>
<dbReference type="Gene3D" id="3.40.50.720">
    <property type="entry name" value="NAD(P)-binding Rossmann-like Domain"/>
    <property type="match status" value="1"/>
</dbReference>
<evidence type="ECO:0000313" key="5">
    <source>
        <dbReference type="Proteomes" id="UP000013827"/>
    </source>
</evidence>
<dbReference type="RefSeq" id="XP_005792802.1">
    <property type="nucleotide sequence ID" value="XM_005792745.1"/>
</dbReference>
<reference evidence="4" key="2">
    <citation type="submission" date="2024-10" db="UniProtKB">
        <authorList>
            <consortium name="EnsemblProtists"/>
        </authorList>
    </citation>
    <scope>IDENTIFICATION</scope>
</reference>
<dbReference type="PANTHER" id="PTHR10366">
    <property type="entry name" value="NAD DEPENDENT EPIMERASE/DEHYDRATASE"/>
    <property type="match status" value="1"/>
</dbReference>
<evidence type="ECO:0000256" key="2">
    <source>
        <dbReference type="ARBA" id="ARBA00023445"/>
    </source>
</evidence>
<dbReference type="Pfam" id="PF01370">
    <property type="entry name" value="Epimerase"/>
    <property type="match status" value="1"/>
</dbReference>
<accession>A0A0D3KX88</accession>
<dbReference type="SUPFAM" id="SSF51735">
    <property type="entry name" value="NAD(P)-binding Rossmann-fold domains"/>
    <property type="match status" value="1"/>
</dbReference>
<keyword evidence="5" id="KW-1185">Reference proteome</keyword>